<sequence length="271" mass="29028">MVYQFKRREETEGCACLECRNVATGTTRRRLGDILLWAVGFLRTHPSVVAVFLLLAGAQFVGHLAPMAVELAMLPVIFVGGMFARGYTAMLAADSLSNETHTRGAVAKYTLRRLPAVFAIFALSGLVTIGLMMGIVALALFVLIVDTGWYVVLGISALLATFVLMIVVLVKFVLAAEAAVIGGYGPIASLRVSWGIISFRRRTTIVLIGLVVGLLFGVVVSQLSIATAPYPIIGNETVRDIAFGLSNATFFLSSAVTTLVFAHVYVRGVLE</sequence>
<dbReference type="Proteomes" id="UP000318864">
    <property type="component" value="Unassembled WGS sequence"/>
</dbReference>
<feature type="transmembrane region" description="Helical" evidence="1">
    <location>
        <begin position="205"/>
        <end position="225"/>
    </location>
</feature>
<feature type="transmembrane region" description="Helical" evidence="1">
    <location>
        <begin position="151"/>
        <end position="184"/>
    </location>
</feature>
<keyword evidence="1" id="KW-0472">Membrane</keyword>
<evidence type="ECO:0000313" key="3">
    <source>
        <dbReference type="EMBL" id="THE65250.1"/>
    </source>
</evidence>
<proteinExistence type="predicted"/>
<dbReference type="Pfam" id="PF25231">
    <property type="entry name" value="DUF7847"/>
    <property type="match status" value="1"/>
</dbReference>
<feature type="domain" description="DUF7847" evidence="2">
    <location>
        <begin position="35"/>
        <end position="264"/>
    </location>
</feature>
<dbReference type="InterPro" id="IPR057169">
    <property type="entry name" value="DUF7847"/>
</dbReference>
<feature type="transmembrane region" description="Helical" evidence="1">
    <location>
        <begin position="114"/>
        <end position="145"/>
    </location>
</feature>
<protein>
    <recommendedName>
        <fullName evidence="2">DUF7847 domain-containing protein</fullName>
    </recommendedName>
</protein>
<name>A0A4S3TNL8_9EURY</name>
<feature type="transmembrane region" description="Helical" evidence="1">
    <location>
        <begin position="245"/>
        <end position="266"/>
    </location>
</feature>
<reference evidence="3 4" key="1">
    <citation type="submission" date="2018-10" db="EMBL/GenBank/DDBJ databases">
        <title>Natronolimnobius sp. XQ-INN 246 isolated from Inner Mongolia Autonomous Region of China.</title>
        <authorList>
            <person name="Xue Q."/>
        </authorList>
    </citation>
    <scope>NUCLEOTIDE SEQUENCE [LARGE SCALE GENOMIC DNA]</scope>
    <source>
        <strain evidence="3 4">XQ-INN 246</strain>
    </source>
</reference>
<gene>
    <name evidence="3" type="ORF">D8Y22_08565</name>
</gene>
<dbReference type="OrthoDB" id="197051at2157"/>
<evidence type="ECO:0000259" key="2">
    <source>
        <dbReference type="Pfam" id="PF25231"/>
    </source>
</evidence>
<comment type="caution">
    <text evidence="3">The sequence shown here is derived from an EMBL/GenBank/DDBJ whole genome shotgun (WGS) entry which is preliminary data.</text>
</comment>
<evidence type="ECO:0000313" key="4">
    <source>
        <dbReference type="Proteomes" id="UP000318864"/>
    </source>
</evidence>
<dbReference type="AlphaFoldDB" id="A0A4S3TNL8"/>
<dbReference type="RefSeq" id="WP_141464284.1">
    <property type="nucleotide sequence ID" value="NZ_RBZW01000021.1"/>
</dbReference>
<keyword evidence="1" id="KW-1133">Transmembrane helix</keyword>
<accession>A0A4S3TNL8</accession>
<dbReference type="EMBL" id="RBZW01000021">
    <property type="protein sequence ID" value="THE65250.1"/>
    <property type="molecule type" value="Genomic_DNA"/>
</dbReference>
<feature type="transmembrane region" description="Helical" evidence="1">
    <location>
        <begin position="34"/>
        <end position="60"/>
    </location>
</feature>
<feature type="transmembrane region" description="Helical" evidence="1">
    <location>
        <begin position="72"/>
        <end position="93"/>
    </location>
</feature>
<organism evidence="3 4">
    <name type="scientific">Salinadaptatus halalkaliphilus</name>
    <dbReference type="NCBI Taxonomy" id="2419781"/>
    <lineage>
        <taxon>Archaea</taxon>
        <taxon>Methanobacteriati</taxon>
        <taxon>Methanobacteriota</taxon>
        <taxon>Stenosarchaea group</taxon>
        <taxon>Halobacteria</taxon>
        <taxon>Halobacteriales</taxon>
        <taxon>Natrialbaceae</taxon>
        <taxon>Salinadaptatus</taxon>
    </lineage>
</organism>
<keyword evidence="1" id="KW-0812">Transmembrane</keyword>
<keyword evidence="4" id="KW-1185">Reference proteome</keyword>
<evidence type="ECO:0000256" key="1">
    <source>
        <dbReference type="SAM" id="Phobius"/>
    </source>
</evidence>